<name>A0AAV7M7Z2_PLEWA</name>
<proteinExistence type="predicted"/>
<comment type="caution">
    <text evidence="1">The sequence shown here is derived from an EMBL/GenBank/DDBJ whole genome shotgun (WGS) entry which is preliminary data.</text>
</comment>
<dbReference type="EMBL" id="JANPWB010000014">
    <property type="protein sequence ID" value="KAJ1099637.1"/>
    <property type="molecule type" value="Genomic_DNA"/>
</dbReference>
<reference evidence="1" key="1">
    <citation type="journal article" date="2022" name="bioRxiv">
        <title>Sequencing and chromosome-scale assembly of the giantPleurodeles waltlgenome.</title>
        <authorList>
            <person name="Brown T."/>
            <person name="Elewa A."/>
            <person name="Iarovenko S."/>
            <person name="Subramanian E."/>
            <person name="Araus A.J."/>
            <person name="Petzold A."/>
            <person name="Susuki M."/>
            <person name="Suzuki K.-i.T."/>
            <person name="Hayashi T."/>
            <person name="Toyoda A."/>
            <person name="Oliveira C."/>
            <person name="Osipova E."/>
            <person name="Leigh N.D."/>
            <person name="Simon A."/>
            <person name="Yun M.H."/>
        </authorList>
    </citation>
    <scope>NUCLEOTIDE SEQUENCE</scope>
    <source>
        <strain evidence="1">20211129_DDA</strain>
        <tissue evidence="1">Liver</tissue>
    </source>
</reference>
<sequence>MQRHIYSAGQRRNAVELTEARGDVSISFKTAISAFFGDNGGKERFSFKEKEEEGEERKAGAVVRRCHLLSSPESRDARAALLLAGGTCLGNRAWDVT</sequence>
<keyword evidence="2" id="KW-1185">Reference proteome</keyword>
<protein>
    <submittedName>
        <fullName evidence="1">Uncharacterized protein</fullName>
    </submittedName>
</protein>
<organism evidence="1 2">
    <name type="scientific">Pleurodeles waltl</name>
    <name type="common">Iberian ribbed newt</name>
    <dbReference type="NCBI Taxonomy" id="8319"/>
    <lineage>
        <taxon>Eukaryota</taxon>
        <taxon>Metazoa</taxon>
        <taxon>Chordata</taxon>
        <taxon>Craniata</taxon>
        <taxon>Vertebrata</taxon>
        <taxon>Euteleostomi</taxon>
        <taxon>Amphibia</taxon>
        <taxon>Batrachia</taxon>
        <taxon>Caudata</taxon>
        <taxon>Salamandroidea</taxon>
        <taxon>Salamandridae</taxon>
        <taxon>Pleurodelinae</taxon>
        <taxon>Pleurodeles</taxon>
    </lineage>
</organism>
<dbReference type="Proteomes" id="UP001066276">
    <property type="component" value="Chromosome 10"/>
</dbReference>
<gene>
    <name evidence="1" type="ORF">NDU88_004736</name>
</gene>
<evidence type="ECO:0000313" key="2">
    <source>
        <dbReference type="Proteomes" id="UP001066276"/>
    </source>
</evidence>
<evidence type="ECO:0000313" key="1">
    <source>
        <dbReference type="EMBL" id="KAJ1099637.1"/>
    </source>
</evidence>
<accession>A0AAV7M7Z2</accession>
<dbReference type="AlphaFoldDB" id="A0AAV7M7Z2"/>